<dbReference type="Gene3D" id="3.40.50.1820">
    <property type="entry name" value="alpha/beta hydrolase"/>
    <property type="match status" value="1"/>
</dbReference>
<keyword evidence="1" id="KW-0378">Hydrolase</keyword>
<dbReference type="InterPro" id="IPR050300">
    <property type="entry name" value="GDXG_lipolytic_enzyme"/>
</dbReference>
<sequence length="299" mass="32615">MVTLPQRAVPAILKLTGRNKVFWDREAAEQRVEDRVLRPRSFAPPKRLRAEVSITREEIRGWPVYTITPRAAEGEPQGNTVFVHGGGWVSEIAAQHWRLAAGIAAESATTVTVPIYPLVPLGTAEQVVPGVASLVRDSVDRGVETRLFGDSAGGQIALSAALQLRDAGVVLPRTVLLSPALDLTWSNPGIDLVQPSDPWLARPGGRHFSELWRDALEVTDPRVSPLHGDFAGLGPLSVFIGTRDILNPDTQLLLQAAETAGVEVDFYEREGEVHVYALLPTAWGRQDRQRIIEALRSSA</sequence>
<evidence type="ECO:0000313" key="4">
    <source>
        <dbReference type="Proteomes" id="UP001519331"/>
    </source>
</evidence>
<name>A0ABS4SYL0_9MICC</name>
<gene>
    <name evidence="3" type="ORF">JOF45_000298</name>
</gene>
<dbReference type="PANTHER" id="PTHR48081">
    <property type="entry name" value="AB HYDROLASE SUPERFAMILY PROTEIN C4A8.06C"/>
    <property type="match status" value="1"/>
</dbReference>
<protein>
    <submittedName>
        <fullName evidence="3">Acetyl esterase/lipase</fullName>
    </submittedName>
</protein>
<reference evidence="3 4" key="1">
    <citation type="submission" date="2021-03" db="EMBL/GenBank/DDBJ databases">
        <title>Sequencing the genomes of 1000 actinobacteria strains.</title>
        <authorList>
            <person name="Klenk H.-P."/>
        </authorList>
    </citation>
    <scope>NUCLEOTIDE SEQUENCE [LARGE SCALE GENOMIC DNA]</scope>
    <source>
        <strain evidence="3 4">DSM 12544</strain>
    </source>
</reference>
<organism evidence="3 4">
    <name type="scientific">Nesterenkonia lacusekhoensis</name>
    <dbReference type="NCBI Taxonomy" id="150832"/>
    <lineage>
        <taxon>Bacteria</taxon>
        <taxon>Bacillati</taxon>
        <taxon>Actinomycetota</taxon>
        <taxon>Actinomycetes</taxon>
        <taxon>Micrococcales</taxon>
        <taxon>Micrococcaceae</taxon>
        <taxon>Nesterenkonia</taxon>
    </lineage>
</organism>
<evidence type="ECO:0000259" key="2">
    <source>
        <dbReference type="Pfam" id="PF07859"/>
    </source>
</evidence>
<evidence type="ECO:0000313" key="3">
    <source>
        <dbReference type="EMBL" id="MBP2317279.1"/>
    </source>
</evidence>
<evidence type="ECO:0000256" key="1">
    <source>
        <dbReference type="ARBA" id="ARBA00022801"/>
    </source>
</evidence>
<dbReference type="Pfam" id="PF07859">
    <property type="entry name" value="Abhydrolase_3"/>
    <property type="match status" value="1"/>
</dbReference>
<dbReference type="PANTHER" id="PTHR48081:SF8">
    <property type="entry name" value="ALPHA_BETA HYDROLASE FOLD-3 DOMAIN-CONTAINING PROTEIN-RELATED"/>
    <property type="match status" value="1"/>
</dbReference>
<proteinExistence type="predicted"/>
<dbReference type="Proteomes" id="UP001519331">
    <property type="component" value="Unassembled WGS sequence"/>
</dbReference>
<dbReference type="InterPro" id="IPR029058">
    <property type="entry name" value="AB_hydrolase_fold"/>
</dbReference>
<dbReference type="EMBL" id="JAGINX010000001">
    <property type="protein sequence ID" value="MBP2317279.1"/>
    <property type="molecule type" value="Genomic_DNA"/>
</dbReference>
<dbReference type="InterPro" id="IPR013094">
    <property type="entry name" value="AB_hydrolase_3"/>
</dbReference>
<dbReference type="SUPFAM" id="SSF53474">
    <property type="entry name" value="alpha/beta-Hydrolases"/>
    <property type="match status" value="1"/>
</dbReference>
<feature type="domain" description="Alpha/beta hydrolase fold-3" evidence="2">
    <location>
        <begin position="81"/>
        <end position="277"/>
    </location>
</feature>
<comment type="caution">
    <text evidence="3">The sequence shown here is derived from an EMBL/GenBank/DDBJ whole genome shotgun (WGS) entry which is preliminary data.</text>
</comment>
<dbReference type="RefSeq" id="WP_245324104.1">
    <property type="nucleotide sequence ID" value="NZ_JAGINX010000001.1"/>
</dbReference>
<accession>A0ABS4SYL0</accession>
<keyword evidence="4" id="KW-1185">Reference proteome</keyword>